<sequence>MIVTVTLNPAVDEEFLVPEFQPGGWFRSKNAIRTPGGKGINVSMMLAQLGYESAAMGFLAGFNGAYIRDVLRKDRITTNFIHVKGETRTNVYIVDESGHIETGLSEPGPYISEEAYNRFLRNYQRMLQRTRLLILGGSLPPGIPQDIYGELIRMAKEYNIPTIVDAAGLPLQSALEAGPTIAKIDHRFMSRISGISLTSLDNIIEVVSKLHDQGVEWATTSYHIYGDVFFTPKGIYLALAERRSVVSLFAAADALITGLIVGGEEGMDVEDRIRFAMACAWEDSMHVEKGFSSRKAIEALMPRVQLERFD</sequence>
<reference evidence="8 9" key="1">
    <citation type="journal article" date="2010" name="Stand. Genomic Sci.">
        <title>Complete genome sequence of Aminobacterium colombiense type strain (ALA-1).</title>
        <authorList>
            <person name="Chertkov O."/>
            <person name="Sikorski J."/>
            <person name="Brambilla E."/>
            <person name="Lapidus A."/>
            <person name="Copeland A."/>
            <person name="Glavina Del Rio T."/>
            <person name="Nolan M."/>
            <person name="Lucas S."/>
            <person name="Tice H."/>
            <person name="Cheng J.F."/>
            <person name="Han C."/>
            <person name="Detter J.C."/>
            <person name="Bruce D."/>
            <person name="Tapia R."/>
            <person name="Goodwin L."/>
            <person name="Pitluck S."/>
            <person name="Liolios K."/>
            <person name="Ivanova N."/>
            <person name="Mavromatis K."/>
            <person name="Ovchinnikova G."/>
            <person name="Pati A."/>
            <person name="Chen A."/>
            <person name="Palaniappan K."/>
            <person name="Land M."/>
            <person name="Hauser L."/>
            <person name="Chang Y.J."/>
            <person name="Jeffries C.D."/>
            <person name="Spring S."/>
            <person name="Rohde M."/>
            <person name="Goker M."/>
            <person name="Bristow J."/>
            <person name="Eisen J.A."/>
            <person name="Markowitz V."/>
            <person name="Hugenholtz P."/>
            <person name="Kyrpides N.C."/>
            <person name="Klenk H.P."/>
        </authorList>
    </citation>
    <scope>NUCLEOTIDE SEQUENCE [LARGE SCALE GENOMIC DNA]</scope>
    <source>
        <strain evidence="9">DSM 12261 / ALA-1</strain>
    </source>
</reference>
<dbReference type="GO" id="GO:0008443">
    <property type="term" value="F:phosphofructokinase activity"/>
    <property type="evidence" value="ECO:0007669"/>
    <property type="project" value="TreeGrafter"/>
</dbReference>
<dbReference type="InterPro" id="IPR029056">
    <property type="entry name" value="Ribokinase-like"/>
</dbReference>
<dbReference type="eggNOG" id="COG1105">
    <property type="taxonomic scope" value="Bacteria"/>
</dbReference>
<gene>
    <name evidence="8" type="ordered locus">Amico_0728</name>
</gene>
<evidence type="ECO:0000256" key="6">
    <source>
        <dbReference type="PIRNR" id="PIRNR000535"/>
    </source>
</evidence>
<dbReference type="NCBIfam" id="TIGR03168">
    <property type="entry name" value="1-PFK"/>
    <property type="match status" value="1"/>
</dbReference>
<keyword evidence="3" id="KW-0547">Nucleotide-binding</keyword>
<evidence type="ECO:0000256" key="1">
    <source>
        <dbReference type="ARBA" id="ARBA00010688"/>
    </source>
</evidence>
<dbReference type="HOGENOM" id="CLU_050013_1_0_0"/>
<evidence type="ECO:0000313" key="8">
    <source>
        <dbReference type="EMBL" id="ADE56861.1"/>
    </source>
</evidence>
<keyword evidence="9" id="KW-1185">Reference proteome</keyword>
<feature type="domain" description="Carbohydrate kinase PfkB" evidence="7">
    <location>
        <begin position="33"/>
        <end position="280"/>
    </location>
</feature>
<keyword evidence="4 8" id="KW-0418">Kinase</keyword>
<comment type="similarity">
    <text evidence="1">Belongs to the carbohydrate kinase PfkB family.</text>
</comment>
<evidence type="ECO:0000256" key="4">
    <source>
        <dbReference type="ARBA" id="ARBA00022777"/>
    </source>
</evidence>
<dbReference type="PIRSF" id="PIRSF000535">
    <property type="entry name" value="1PFK/6PFK/LacC"/>
    <property type="match status" value="1"/>
</dbReference>
<organism evidence="8 9">
    <name type="scientific">Aminobacterium colombiense (strain DSM 12261 / ALA-1)</name>
    <dbReference type="NCBI Taxonomy" id="572547"/>
    <lineage>
        <taxon>Bacteria</taxon>
        <taxon>Thermotogati</taxon>
        <taxon>Synergistota</taxon>
        <taxon>Synergistia</taxon>
        <taxon>Synergistales</taxon>
        <taxon>Aminobacteriaceae</taxon>
        <taxon>Aminobacterium</taxon>
    </lineage>
</organism>
<evidence type="ECO:0000256" key="5">
    <source>
        <dbReference type="ARBA" id="ARBA00022840"/>
    </source>
</evidence>
<dbReference type="KEGG" id="aco:Amico_0728"/>
<dbReference type="EMBL" id="CP001997">
    <property type="protein sequence ID" value="ADE56861.1"/>
    <property type="molecule type" value="Genomic_DNA"/>
</dbReference>
<dbReference type="InterPro" id="IPR011611">
    <property type="entry name" value="PfkB_dom"/>
</dbReference>
<evidence type="ECO:0000256" key="3">
    <source>
        <dbReference type="ARBA" id="ARBA00022741"/>
    </source>
</evidence>
<dbReference type="Gene3D" id="3.40.1190.20">
    <property type="match status" value="1"/>
</dbReference>
<keyword evidence="5" id="KW-0067">ATP-binding</keyword>
<dbReference type="GO" id="GO:0005829">
    <property type="term" value="C:cytosol"/>
    <property type="evidence" value="ECO:0007669"/>
    <property type="project" value="TreeGrafter"/>
</dbReference>
<dbReference type="OrthoDB" id="9801219at2"/>
<keyword evidence="2 6" id="KW-0808">Transferase</keyword>
<dbReference type="Proteomes" id="UP000002366">
    <property type="component" value="Chromosome"/>
</dbReference>
<evidence type="ECO:0000259" key="7">
    <source>
        <dbReference type="Pfam" id="PF00294"/>
    </source>
</evidence>
<proteinExistence type="inferred from homology"/>
<dbReference type="AlphaFoldDB" id="D5EE79"/>
<evidence type="ECO:0000313" key="9">
    <source>
        <dbReference type="Proteomes" id="UP000002366"/>
    </source>
</evidence>
<evidence type="ECO:0000256" key="2">
    <source>
        <dbReference type="ARBA" id="ARBA00022679"/>
    </source>
</evidence>
<dbReference type="InterPro" id="IPR017583">
    <property type="entry name" value="Tagatose/fructose_Pkinase"/>
</dbReference>
<dbReference type="CDD" id="cd01164">
    <property type="entry name" value="FruK_PfkB_like"/>
    <property type="match status" value="1"/>
</dbReference>
<dbReference type="SUPFAM" id="SSF53613">
    <property type="entry name" value="Ribokinase-like"/>
    <property type="match status" value="1"/>
</dbReference>
<dbReference type="GO" id="GO:0005524">
    <property type="term" value="F:ATP binding"/>
    <property type="evidence" value="ECO:0007669"/>
    <property type="project" value="UniProtKB-KW"/>
</dbReference>
<name>D5EE79_AMICL</name>
<dbReference type="PANTHER" id="PTHR46566">
    <property type="entry name" value="1-PHOSPHOFRUCTOKINASE-RELATED"/>
    <property type="match status" value="1"/>
</dbReference>
<dbReference type="RefSeq" id="WP_013048127.1">
    <property type="nucleotide sequence ID" value="NC_014011.1"/>
</dbReference>
<dbReference type="STRING" id="572547.Amico_0728"/>
<protein>
    <submittedName>
        <fullName evidence="8">1-phosphofructokinase</fullName>
    </submittedName>
</protein>
<accession>D5EE79</accession>
<dbReference type="Pfam" id="PF00294">
    <property type="entry name" value="PfkB"/>
    <property type="match status" value="1"/>
</dbReference>
<dbReference type="PANTHER" id="PTHR46566:SF1">
    <property type="entry name" value="1-PHOSPHOFRUCTOKINASE"/>
    <property type="match status" value="1"/>
</dbReference>